<feature type="compositionally biased region" description="Basic and acidic residues" evidence="3">
    <location>
        <begin position="171"/>
        <end position="186"/>
    </location>
</feature>
<dbReference type="Pfam" id="PF00076">
    <property type="entry name" value="RRM_1"/>
    <property type="match status" value="1"/>
</dbReference>
<dbReference type="Gene3D" id="3.30.70.330">
    <property type="match status" value="1"/>
</dbReference>
<reference evidence="5 6" key="1">
    <citation type="submission" date="2015-01" db="EMBL/GenBank/DDBJ databases">
        <title>The Genome Sequence of Rhinocladiella mackenzie CBS 650.93.</title>
        <authorList>
            <consortium name="The Broad Institute Genomics Platform"/>
            <person name="Cuomo C."/>
            <person name="de Hoog S."/>
            <person name="Gorbushina A."/>
            <person name="Stielow B."/>
            <person name="Teixiera M."/>
            <person name="Abouelleil A."/>
            <person name="Chapman S.B."/>
            <person name="Priest M."/>
            <person name="Young S.K."/>
            <person name="Wortman J."/>
            <person name="Nusbaum C."/>
            <person name="Birren B."/>
        </authorList>
    </citation>
    <scope>NUCLEOTIDE SEQUENCE [LARGE SCALE GENOMIC DNA]</scope>
    <source>
        <strain evidence="5 6">CBS 650.93</strain>
    </source>
</reference>
<organism evidence="5 6">
    <name type="scientific">Rhinocladiella mackenziei CBS 650.93</name>
    <dbReference type="NCBI Taxonomy" id="1442369"/>
    <lineage>
        <taxon>Eukaryota</taxon>
        <taxon>Fungi</taxon>
        <taxon>Dikarya</taxon>
        <taxon>Ascomycota</taxon>
        <taxon>Pezizomycotina</taxon>
        <taxon>Eurotiomycetes</taxon>
        <taxon>Chaetothyriomycetidae</taxon>
        <taxon>Chaetothyriales</taxon>
        <taxon>Herpotrichiellaceae</taxon>
        <taxon>Rhinocladiella</taxon>
    </lineage>
</organism>
<feature type="region of interest" description="Disordered" evidence="3">
    <location>
        <begin position="1"/>
        <end position="79"/>
    </location>
</feature>
<dbReference type="HOGENOM" id="CLU_030044_0_1_1"/>
<feature type="region of interest" description="Disordered" evidence="3">
    <location>
        <begin position="166"/>
        <end position="554"/>
    </location>
</feature>
<feature type="domain" description="RRM" evidence="4">
    <location>
        <begin position="95"/>
        <end position="171"/>
    </location>
</feature>
<dbReference type="PANTHER" id="PTHR23236:SF11">
    <property type="entry name" value="EUKARYOTIC TRANSLATION INITIATION FACTOR 4H"/>
    <property type="match status" value="1"/>
</dbReference>
<feature type="compositionally biased region" description="Polar residues" evidence="3">
    <location>
        <begin position="502"/>
        <end position="524"/>
    </location>
</feature>
<dbReference type="VEuPathDB" id="FungiDB:Z518_03062"/>
<dbReference type="InterPro" id="IPR012677">
    <property type="entry name" value="Nucleotide-bd_a/b_plait_sf"/>
</dbReference>
<accession>A0A0D2IYE6</accession>
<dbReference type="STRING" id="1442369.A0A0D2IYE6"/>
<dbReference type="EMBL" id="KN847476">
    <property type="protein sequence ID" value="KIX08406.1"/>
    <property type="molecule type" value="Genomic_DNA"/>
</dbReference>
<dbReference type="SMART" id="SM00360">
    <property type="entry name" value="RRM"/>
    <property type="match status" value="1"/>
</dbReference>
<evidence type="ECO:0000313" key="5">
    <source>
        <dbReference type="EMBL" id="KIX08406.1"/>
    </source>
</evidence>
<dbReference type="Proteomes" id="UP000053617">
    <property type="component" value="Unassembled WGS sequence"/>
</dbReference>
<protein>
    <recommendedName>
        <fullName evidence="4">RRM domain-containing protein</fullName>
    </recommendedName>
</protein>
<dbReference type="PANTHER" id="PTHR23236">
    <property type="entry name" value="EUKARYOTIC TRANSLATION INITIATION FACTOR 4B/4H"/>
    <property type="match status" value="1"/>
</dbReference>
<feature type="compositionally biased region" description="Pro residues" evidence="3">
    <location>
        <begin position="323"/>
        <end position="344"/>
    </location>
</feature>
<dbReference type="RefSeq" id="XP_013275542.1">
    <property type="nucleotide sequence ID" value="XM_013420088.1"/>
</dbReference>
<name>A0A0D2IYE6_9EURO</name>
<gene>
    <name evidence="5" type="ORF">Z518_03062</name>
</gene>
<dbReference type="GO" id="GO:0003723">
    <property type="term" value="F:RNA binding"/>
    <property type="evidence" value="ECO:0007669"/>
    <property type="project" value="UniProtKB-UniRule"/>
</dbReference>
<sequence length="554" mass="61271">MAAGSPESRYTVANGHTAPKKNQKMSLGTFLQDENYGSWADEMEDMPLPPSDNRPSYGTDRRAFSSATGMGNGLPERRDTFPAREQLPLPTQPPFTAHLANLSFDATQADVNEFFRDCQVTNVRIVEDKMDRKPKGFGYVEFATLDGLKAALAQSGNNLAGRQVRISVAEPPKERHETRDFSDWSRKGPLPDLPSNQRRVSDRPGGYGGRNYDNMSDAGSERGNRRGFDQGDGKVRDFSNWERKGPLSPVTPAPTSLREGGRQQSKDGPGGFRKNSPAWGEGRSQEGSRPPRREYTERPPPERQPTASELDTQWRARMRPDPPAKAPTPEASEPPSPAPAPVPATRPKLNLQKRTVSDADPLQSPAPVTDSKSSPFGAARPVDTAAKEKEVEEKRQLALRQRREAEEKARAEKAEEKRLAKEKAELEKSKEAPSKEPKENNVTKENGEESPQPTPKFDILRRADTGMNDMVADEEKEEEGEEQALVDEKAAKPKEVVRTPPSARTNGSWRSSQPPQAPEGSTTAALEEDGWSTVSKPTKQRNNRRNMPPRAIAS</sequence>
<dbReference type="GeneID" id="25291133"/>
<feature type="compositionally biased region" description="Basic and acidic residues" evidence="3">
    <location>
        <begin position="486"/>
        <end position="497"/>
    </location>
</feature>
<evidence type="ECO:0000256" key="2">
    <source>
        <dbReference type="PROSITE-ProRule" id="PRU00176"/>
    </source>
</evidence>
<dbReference type="OrthoDB" id="48651at2759"/>
<feature type="compositionally biased region" description="Basic and acidic residues" evidence="3">
    <location>
        <begin position="219"/>
        <end position="245"/>
    </location>
</feature>
<dbReference type="InterPro" id="IPR035979">
    <property type="entry name" value="RBD_domain_sf"/>
</dbReference>
<dbReference type="PROSITE" id="PS50102">
    <property type="entry name" value="RRM"/>
    <property type="match status" value="1"/>
</dbReference>
<dbReference type="SUPFAM" id="SSF54928">
    <property type="entry name" value="RNA-binding domain, RBD"/>
    <property type="match status" value="1"/>
</dbReference>
<dbReference type="GO" id="GO:0005730">
    <property type="term" value="C:nucleolus"/>
    <property type="evidence" value="ECO:0007669"/>
    <property type="project" value="TreeGrafter"/>
</dbReference>
<keyword evidence="6" id="KW-1185">Reference proteome</keyword>
<evidence type="ECO:0000259" key="4">
    <source>
        <dbReference type="PROSITE" id="PS50102"/>
    </source>
</evidence>
<dbReference type="AlphaFoldDB" id="A0A0D2IYE6"/>
<proteinExistence type="predicted"/>
<feature type="compositionally biased region" description="Acidic residues" evidence="3">
    <location>
        <begin position="471"/>
        <end position="485"/>
    </location>
</feature>
<evidence type="ECO:0000313" key="6">
    <source>
        <dbReference type="Proteomes" id="UP000053617"/>
    </source>
</evidence>
<dbReference type="InterPro" id="IPR000504">
    <property type="entry name" value="RRM_dom"/>
</dbReference>
<evidence type="ECO:0000256" key="3">
    <source>
        <dbReference type="SAM" id="MobiDB-lite"/>
    </source>
</evidence>
<feature type="compositionally biased region" description="Basic and acidic residues" evidence="3">
    <location>
        <begin position="283"/>
        <end position="301"/>
    </location>
</feature>
<keyword evidence="1 2" id="KW-0694">RNA-binding</keyword>
<evidence type="ECO:0000256" key="1">
    <source>
        <dbReference type="ARBA" id="ARBA00022884"/>
    </source>
</evidence>
<feature type="compositionally biased region" description="Basic and acidic residues" evidence="3">
    <location>
        <begin position="385"/>
        <end position="447"/>
    </location>
</feature>
<feature type="compositionally biased region" description="Basic and acidic residues" evidence="3">
    <location>
        <begin position="312"/>
        <end position="322"/>
    </location>
</feature>